<sequence length="392" mass="41396">MKHRKLISLAIVPILVATFIATTATLSLAGSSINPRLYGSDRYETSTAIANQFSNQTVSNVVLASGNDFPDALSASVLAHELSAPILLVDRNTQTSKAALDYIQAHLRPQGTVYITGGTSVIGSNFESLLSNQGHQIKRLGGSDLYDTNELIVNELNSTSDTVYIASGQNFPDALAISSFASQTNSPILLTQTNGLPKGAQEYLTNNEPKNIYIAGGTAVVSGSVENEIKSISPNSKITRFAGQTRFDTASLAYSQLAANPKTIYIASGLNYPDALSGTILAALNGDPILLIDPSTPLVPDSIAMYLAQLYKNGATPNVTALGGSVVVPDEVINNVVNLLNGQSQSPLFNITTVDSRLNFGGLPVNLLPNKTIGSTLTLTNTTIPIAVFIRR</sequence>
<name>J7IW26_DESMD</name>
<dbReference type="InterPro" id="IPR007253">
    <property type="entry name" value="Cell_wall-bd_2"/>
</dbReference>
<keyword evidence="2" id="KW-1185">Reference proteome</keyword>
<dbReference type="Proteomes" id="UP000005262">
    <property type="component" value="Chromosome"/>
</dbReference>
<dbReference type="AlphaFoldDB" id="J7IW26"/>
<reference evidence="2" key="2">
    <citation type="submission" date="2012-08" db="EMBL/GenBank/DDBJ databases">
        <title>Finished genome of Desulfosporosinus meridiei DSM 13257.</title>
        <authorList>
            <person name="Huntemann M."/>
            <person name="Wei C.-L."/>
            <person name="Han J."/>
            <person name="Detter J.C."/>
            <person name="Han C."/>
            <person name="Davenport K."/>
            <person name="Daligault H."/>
            <person name="Erkkila T."/>
            <person name="Gu W."/>
            <person name="Munk A.C.C."/>
            <person name="Teshima H."/>
            <person name="Xu Y."/>
            <person name="Chain P."/>
            <person name="Tapia R."/>
            <person name="Chen A."/>
            <person name="Krypides N."/>
            <person name="Mavromatis K."/>
            <person name="Markowitz V."/>
            <person name="Szeto E."/>
            <person name="Ivanova N."/>
            <person name="Mikhailova N."/>
            <person name="Ovchinnikova G."/>
            <person name="Pagani I."/>
            <person name="Pati A."/>
            <person name="Goodwin L."/>
            <person name="Peters L."/>
            <person name="Pitluck S."/>
            <person name="Woyke T."/>
            <person name="Pester M."/>
            <person name="Spring S."/>
            <person name="Ollivier B."/>
            <person name="Rattei T."/>
            <person name="Klenk H.-P."/>
            <person name="Wagner M."/>
            <person name="Loy A."/>
        </authorList>
    </citation>
    <scope>NUCLEOTIDE SEQUENCE [LARGE SCALE GENOMIC DNA]</scope>
    <source>
        <strain evidence="2">ATCC BAA-275 / DSM 13257 / NCIMB 13706 / S10</strain>
    </source>
</reference>
<dbReference type="PANTHER" id="PTHR30032">
    <property type="entry name" value="N-ACETYLMURAMOYL-L-ALANINE AMIDASE-RELATED"/>
    <property type="match status" value="1"/>
</dbReference>
<dbReference type="PANTHER" id="PTHR30032:SF8">
    <property type="entry name" value="GERMINATION-SPECIFIC N-ACETYLMURAMOYL-L-ALANINE AMIDASE"/>
    <property type="match status" value="1"/>
</dbReference>
<reference evidence="1 2" key="1">
    <citation type="journal article" date="2012" name="J. Bacteriol.">
        <title>Complete genome sequences of Desulfosporosinus orientis DSM765T, Desulfosporosinus youngiae DSM17734T, Desulfosporosinus meridiei DSM13257T, and Desulfosporosinus acidiphilus DSM22704T.</title>
        <authorList>
            <person name="Pester M."/>
            <person name="Brambilla E."/>
            <person name="Alazard D."/>
            <person name="Rattei T."/>
            <person name="Weinmaier T."/>
            <person name="Han J."/>
            <person name="Lucas S."/>
            <person name="Lapidus A."/>
            <person name="Cheng J.F."/>
            <person name="Goodwin L."/>
            <person name="Pitluck S."/>
            <person name="Peters L."/>
            <person name="Ovchinnikova G."/>
            <person name="Teshima H."/>
            <person name="Detter J.C."/>
            <person name="Han C.S."/>
            <person name="Tapia R."/>
            <person name="Land M.L."/>
            <person name="Hauser L."/>
            <person name="Kyrpides N.C."/>
            <person name="Ivanova N.N."/>
            <person name="Pagani I."/>
            <person name="Huntmann M."/>
            <person name="Wei C.L."/>
            <person name="Davenport K.W."/>
            <person name="Daligault H."/>
            <person name="Chain P.S."/>
            <person name="Chen A."/>
            <person name="Mavromatis K."/>
            <person name="Markowitz V."/>
            <person name="Szeto E."/>
            <person name="Mikhailova N."/>
            <person name="Pati A."/>
            <person name="Wagner M."/>
            <person name="Woyke T."/>
            <person name="Ollivier B."/>
            <person name="Klenk H.P."/>
            <person name="Spring S."/>
            <person name="Loy A."/>
        </authorList>
    </citation>
    <scope>NUCLEOTIDE SEQUENCE [LARGE SCALE GENOMIC DNA]</scope>
    <source>
        <strain evidence="2">ATCC BAA-275 / DSM 13257 / NCIMB 13706 / S10</strain>
    </source>
</reference>
<dbReference type="HOGENOM" id="CLU_028455_0_2_9"/>
<dbReference type="InterPro" id="IPR051922">
    <property type="entry name" value="Bact_Sporulation_Assoc"/>
</dbReference>
<dbReference type="OrthoDB" id="1935856at2"/>
<protein>
    <submittedName>
        <fullName evidence="1">Cell wall-binding protein</fullName>
    </submittedName>
</protein>
<evidence type="ECO:0000313" key="1">
    <source>
        <dbReference type="EMBL" id="AFQ42906.1"/>
    </source>
</evidence>
<dbReference type="EMBL" id="CP003629">
    <property type="protein sequence ID" value="AFQ42906.1"/>
    <property type="molecule type" value="Genomic_DNA"/>
</dbReference>
<accession>J7IW26</accession>
<evidence type="ECO:0000313" key="2">
    <source>
        <dbReference type="Proteomes" id="UP000005262"/>
    </source>
</evidence>
<dbReference type="KEGG" id="dmi:Desmer_0877"/>
<dbReference type="eggNOG" id="COG2720">
    <property type="taxonomic scope" value="Bacteria"/>
</dbReference>
<gene>
    <name evidence="1" type="ordered locus">Desmer_0877</name>
</gene>
<proteinExistence type="predicted"/>
<dbReference type="RefSeq" id="WP_014901826.1">
    <property type="nucleotide sequence ID" value="NC_018515.1"/>
</dbReference>
<dbReference type="STRING" id="768704.Desmer_0877"/>
<dbReference type="Pfam" id="PF04122">
    <property type="entry name" value="CW_binding_2"/>
    <property type="match status" value="3"/>
</dbReference>
<organism evidence="1 2">
    <name type="scientific">Desulfosporosinus meridiei (strain ATCC BAA-275 / DSM 13257 / KCTC 12902 / NCIMB 13706 / S10)</name>
    <dbReference type="NCBI Taxonomy" id="768704"/>
    <lineage>
        <taxon>Bacteria</taxon>
        <taxon>Bacillati</taxon>
        <taxon>Bacillota</taxon>
        <taxon>Clostridia</taxon>
        <taxon>Eubacteriales</taxon>
        <taxon>Desulfitobacteriaceae</taxon>
        <taxon>Desulfosporosinus</taxon>
    </lineage>
</organism>
<dbReference type="Gene3D" id="3.40.50.12090">
    <property type="match status" value="2"/>
</dbReference>